<feature type="domain" description="EngA-type G" evidence="11">
    <location>
        <begin position="177"/>
        <end position="352"/>
    </location>
</feature>
<keyword evidence="6 8" id="KW-0342">GTP-binding</keyword>
<protein>
    <recommendedName>
        <fullName evidence="2 8">GTPase Der</fullName>
    </recommendedName>
    <alternativeName>
        <fullName evidence="7 8">GTP-binding protein EngA</fullName>
    </alternativeName>
</protein>
<evidence type="ECO:0000256" key="1">
    <source>
        <dbReference type="ARBA" id="ARBA00008279"/>
    </source>
</evidence>
<dbReference type="Gene3D" id="3.30.300.20">
    <property type="match status" value="1"/>
</dbReference>
<keyword evidence="3 8" id="KW-0690">Ribosome biogenesis</keyword>
<keyword evidence="13" id="KW-1185">Reference proteome</keyword>
<dbReference type="GO" id="GO:0005525">
    <property type="term" value="F:GTP binding"/>
    <property type="evidence" value="ECO:0007669"/>
    <property type="project" value="UniProtKB-UniRule"/>
</dbReference>
<dbReference type="Pfam" id="PF01926">
    <property type="entry name" value="MMR_HSR1"/>
    <property type="match status" value="2"/>
</dbReference>
<dbReference type="InterPro" id="IPR015946">
    <property type="entry name" value="KH_dom-like_a/b"/>
</dbReference>
<dbReference type="PANTHER" id="PTHR43834:SF6">
    <property type="entry name" value="GTPASE DER"/>
    <property type="match status" value="1"/>
</dbReference>
<evidence type="ECO:0000256" key="8">
    <source>
        <dbReference type="HAMAP-Rule" id="MF_00195"/>
    </source>
</evidence>
<evidence type="ECO:0000256" key="2">
    <source>
        <dbReference type="ARBA" id="ARBA00020953"/>
    </source>
</evidence>
<evidence type="ECO:0000256" key="6">
    <source>
        <dbReference type="ARBA" id="ARBA00023134"/>
    </source>
</evidence>
<dbReference type="InterPro" id="IPR006073">
    <property type="entry name" value="GTP-bd"/>
</dbReference>
<dbReference type="AlphaFoldDB" id="A0A559KJB7"/>
<sequence length="440" mass="51237">MFKVAIVGRPNVGKSSLFNRMLKKRLSIIYDEPGTTKDRIYAKVKWLNQNFFLIDTGGIIISDISLEQQIKFQTELAIEECHLIILVTDGQTRLVQDDLDISRLLNKVHKKVIVAVNKIDNLHLLDNVYEFYNLGFQDVLGISCQHGIGIGELLDKIIFNQQNFFKKENKIEDSVDLKFCLIGRPNVGKSTLKNAILSQERMIVSDMPYTTTDSVDTLFTKDGQNYHIIDTAGLRKKGKINNKLEKYSFLRTMDAIERSDIVCFVLDASQAITDQDRNIASLIFNFNKSCILIYNKWDLVDIKEKNMKQFEEKIKIEFKFFHYMPIVFLSAKNKKRISTLFSILKKIFHNYNKIFSSHLLNDILYEATQINPSHFFKQGKAKFYFLRQNSTKPPKFICLVNDPKFIHFSYERFLKNQLRFSLGLEGIPLIINFKKKEVDF</sequence>
<feature type="binding site" evidence="8">
    <location>
        <begin position="295"/>
        <end position="298"/>
    </location>
    <ligand>
        <name>GTP</name>
        <dbReference type="ChEBI" id="CHEBI:37565"/>
        <label>2</label>
    </ligand>
</feature>
<feature type="binding site" evidence="8">
    <location>
        <begin position="183"/>
        <end position="190"/>
    </location>
    <ligand>
        <name>GTP</name>
        <dbReference type="ChEBI" id="CHEBI:37565"/>
        <label>2</label>
    </ligand>
</feature>
<dbReference type="PANTHER" id="PTHR43834">
    <property type="entry name" value="GTPASE DER"/>
    <property type="match status" value="1"/>
</dbReference>
<evidence type="ECO:0000313" key="13">
    <source>
        <dbReference type="Proteomes" id="UP000320078"/>
    </source>
</evidence>
<evidence type="ECO:0000256" key="7">
    <source>
        <dbReference type="ARBA" id="ARBA00032345"/>
    </source>
</evidence>
<dbReference type="Proteomes" id="UP000320078">
    <property type="component" value="Unassembled WGS sequence"/>
</dbReference>
<dbReference type="PROSITE" id="PS51712">
    <property type="entry name" value="G_ENGA"/>
    <property type="match status" value="2"/>
</dbReference>
<evidence type="ECO:0000259" key="11">
    <source>
        <dbReference type="PROSITE" id="PS51712"/>
    </source>
</evidence>
<evidence type="ECO:0000256" key="9">
    <source>
        <dbReference type="PROSITE-ProRule" id="PRU01049"/>
    </source>
</evidence>
<dbReference type="EMBL" id="VIAE01000006">
    <property type="protein sequence ID" value="TVY12209.1"/>
    <property type="molecule type" value="Genomic_DNA"/>
</dbReference>
<dbReference type="PIRSF" id="PIRSF006485">
    <property type="entry name" value="GTP-binding_EngA"/>
    <property type="match status" value="1"/>
</dbReference>
<dbReference type="InterPro" id="IPR032859">
    <property type="entry name" value="KH_dom-like"/>
</dbReference>
<comment type="subunit">
    <text evidence="8">Associates with the 50S ribosomal subunit.</text>
</comment>
<keyword evidence="4 10" id="KW-0677">Repeat</keyword>
<dbReference type="OrthoDB" id="9805918at2"/>
<comment type="function">
    <text evidence="8 10">GTPase that plays an essential role in the late steps of ribosome biogenesis.</text>
</comment>
<proteinExistence type="inferred from homology"/>
<dbReference type="InterPro" id="IPR027417">
    <property type="entry name" value="P-loop_NTPase"/>
</dbReference>
<evidence type="ECO:0000256" key="3">
    <source>
        <dbReference type="ARBA" id="ARBA00022517"/>
    </source>
</evidence>
<feature type="binding site" evidence="8">
    <location>
        <begin position="8"/>
        <end position="15"/>
    </location>
    <ligand>
        <name>GTP</name>
        <dbReference type="ChEBI" id="CHEBI:37565"/>
        <label>1</label>
    </ligand>
</feature>
<comment type="caution">
    <text evidence="12">The sequence shown here is derived from an EMBL/GenBank/DDBJ whole genome shotgun (WGS) entry which is preliminary data.</text>
</comment>
<comment type="similarity">
    <text evidence="1 8 9 10">Belongs to the TRAFAC class TrmE-Era-EngA-EngB-Septin-like GTPase superfamily. EngA (Der) GTPase family.</text>
</comment>
<dbReference type="CDD" id="cd01894">
    <property type="entry name" value="EngA1"/>
    <property type="match status" value="1"/>
</dbReference>
<dbReference type="NCBIfam" id="TIGR00231">
    <property type="entry name" value="small_GTP"/>
    <property type="match status" value="2"/>
</dbReference>
<evidence type="ECO:0000256" key="10">
    <source>
        <dbReference type="RuleBase" id="RU004481"/>
    </source>
</evidence>
<dbReference type="InterPro" id="IPR005225">
    <property type="entry name" value="Small_GTP-bd"/>
</dbReference>
<dbReference type="NCBIfam" id="TIGR03594">
    <property type="entry name" value="GTPase_EngA"/>
    <property type="match status" value="1"/>
</dbReference>
<keyword evidence="5 8" id="KW-0547">Nucleotide-binding</keyword>
<feature type="domain" description="EngA-type G" evidence="11">
    <location>
        <begin position="2"/>
        <end position="165"/>
    </location>
</feature>
<evidence type="ECO:0000256" key="5">
    <source>
        <dbReference type="ARBA" id="ARBA00022741"/>
    </source>
</evidence>
<dbReference type="GO" id="GO:0042254">
    <property type="term" value="P:ribosome biogenesis"/>
    <property type="evidence" value="ECO:0007669"/>
    <property type="project" value="UniProtKB-KW"/>
</dbReference>
<gene>
    <name evidence="12" type="primary">yphA</name>
    <name evidence="8" type="synonym">der</name>
    <name evidence="12" type="ORF">MDPP_00277</name>
</gene>
<dbReference type="SUPFAM" id="SSF52540">
    <property type="entry name" value="P-loop containing nucleoside triphosphate hydrolases"/>
    <property type="match status" value="2"/>
</dbReference>
<organism evidence="12 13">
    <name type="scientific">Candidatus Phytoplasma pini</name>
    <dbReference type="NCBI Taxonomy" id="267362"/>
    <lineage>
        <taxon>Bacteria</taxon>
        <taxon>Bacillati</taxon>
        <taxon>Mycoplasmatota</taxon>
        <taxon>Mollicutes</taxon>
        <taxon>Acholeplasmatales</taxon>
        <taxon>Acholeplasmataceae</taxon>
        <taxon>Candidatus Phytoplasma</taxon>
    </lineage>
</organism>
<dbReference type="HAMAP" id="MF_00195">
    <property type="entry name" value="GTPase_Der"/>
    <property type="match status" value="1"/>
</dbReference>
<name>A0A559KJB7_9MOLU</name>
<dbReference type="GO" id="GO:0043022">
    <property type="term" value="F:ribosome binding"/>
    <property type="evidence" value="ECO:0007669"/>
    <property type="project" value="TreeGrafter"/>
</dbReference>
<dbReference type="CDD" id="cd01895">
    <property type="entry name" value="EngA2"/>
    <property type="match status" value="1"/>
</dbReference>
<dbReference type="Gene3D" id="3.40.50.300">
    <property type="entry name" value="P-loop containing nucleotide triphosphate hydrolases"/>
    <property type="match status" value="2"/>
</dbReference>
<reference evidence="12 13" key="1">
    <citation type="submission" date="2019-06" db="EMBL/GenBank/DDBJ databases">
        <title>Draft Genome Sequence of Candidatus Phytoplasma pini-Related Strain MDPP: A Resource for Comparative Genomics of Gymnosperm-infecting Phytoplasmas.</title>
        <authorList>
            <person name="Cai W."/>
            <person name="Costanzo S."/>
            <person name="Shao J."/>
            <person name="Zhao Y."/>
            <person name="Davis R."/>
        </authorList>
    </citation>
    <scope>NUCLEOTIDE SEQUENCE [LARGE SCALE GENOMIC DNA]</scope>
    <source>
        <strain evidence="12 13">MDPP</strain>
    </source>
</reference>
<dbReference type="Pfam" id="PF14714">
    <property type="entry name" value="KH_dom-like"/>
    <property type="match status" value="1"/>
</dbReference>
<dbReference type="InterPro" id="IPR031166">
    <property type="entry name" value="G_ENGA"/>
</dbReference>
<feature type="binding site" evidence="8">
    <location>
        <begin position="117"/>
        <end position="120"/>
    </location>
    <ligand>
        <name>GTP</name>
        <dbReference type="ChEBI" id="CHEBI:37565"/>
        <label>1</label>
    </ligand>
</feature>
<dbReference type="RefSeq" id="WP_144658451.1">
    <property type="nucleotide sequence ID" value="NZ_VIAE01000006.1"/>
</dbReference>
<evidence type="ECO:0000313" key="12">
    <source>
        <dbReference type="EMBL" id="TVY12209.1"/>
    </source>
</evidence>
<feature type="binding site" evidence="8">
    <location>
        <begin position="55"/>
        <end position="59"/>
    </location>
    <ligand>
        <name>GTP</name>
        <dbReference type="ChEBI" id="CHEBI:37565"/>
        <label>1</label>
    </ligand>
</feature>
<dbReference type="InterPro" id="IPR016484">
    <property type="entry name" value="GTPase_Der"/>
</dbReference>
<feature type="binding site" evidence="8">
    <location>
        <begin position="230"/>
        <end position="234"/>
    </location>
    <ligand>
        <name>GTP</name>
        <dbReference type="ChEBI" id="CHEBI:37565"/>
        <label>2</label>
    </ligand>
</feature>
<accession>A0A559KJB7</accession>
<dbReference type="FunFam" id="3.40.50.300:FF:000040">
    <property type="entry name" value="GTPase Der"/>
    <property type="match status" value="1"/>
</dbReference>
<evidence type="ECO:0000256" key="4">
    <source>
        <dbReference type="ARBA" id="ARBA00022737"/>
    </source>
</evidence>